<evidence type="ECO:0000313" key="2">
    <source>
        <dbReference type="Proteomes" id="UP000721415"/>
    </source>
</evidence>
<dbReference type="RefSeq" id="WP_197113942.1">
    <property type="nucleotide sequence ID" value="NZ_JACBXQ010000001.1"/>
</dbReference>
<evidence type="ECO:0000313" key="1">
    <source>
        <dbReference type="EMBL" id="MBG9985529.1"/>
    </source>
</evidence>
<protein>
    <submittedName>
        <fullName evidence="1">Uncharacterized protein</fullName>
    </submittedName>
</protein>
<organism evidence="1 2">
    <name type="scientific">Facklamia lactis</name>
    <dbReference type="NCBI Taxonomy" id="2749967"/>
    <lineage>
        <taxon>Bacteria</taxon>
        <taxon>Bacillati</taxon>
        <taxon>Bacillota</taxon>
        <taxon>Bacilli</taxon>
        <taxon>Lactobacillales</taxon>
        <taxon>Aerococcaceae</taxon>
        <taxon>Facklamia</taxon>
    </lineage>
</organism>
<reference evidence="1 2" key="1">
    <citation type="submission" date="2020-07" db="EMBL/GenBank/DDBJ databases">
        <title>Facklamia lactis sp. nov., isolated from raw milk.</title>
        <authorList>
            <person name="Doll E.V."/>
            <person name="Huptas C."/>
            <person name="Staib L."/>
            <person name="Wenning M."/>
            <person name="Scherer S."/>
        </authorList>
    </citation>
    <scope>NUCLEOTIDE SEQUENCE [LARGE SCALE GENOMIC DNA]</scope>
    <source>
        <strain evidence="1 2">DSM 111018</strain>
    </source>
</reference>
<dbReference type="Proteomes" id="UP000721415">
    <property type="component" value="Unassembled WGS sequence"/>
</dbReference>
<accession>A0ABS0LN17</accession>
<keyword evidence="2" id="KW-1185">Reference proteome</keyword>
<dbReference type="EMBL" id="JACBXQ010000001">
    <property type="protein sequence ID" value="MBG9985529.1"/>
    <property type="molecule type" value="Genomic_DNA"/>
</dbReference>
<gene>
    <name evidence="1" type="ORF">HZY91_01310</name>
</gene>
<name>A0ABS0LN17_9LACT</name>
<proteinExistence type="predicted"/>
<comment type="caution">
    <text evidence="1">The sequence shown here is derived from an EMBL/GenBank/DDBJ whole genome shotgun (WGS) entry which is preliminary data.</text>
</comment>
<sequence>MELPIKNPFSNQWLQNVANDLFSPFIQPAPLVQEDIPMSSQKELEIILDSHYLSQLPVNILFEYYDQQNCLQMAQIEVIIDSPIQADSFIKVRSAESAFYLELNQIINVTAITHNLIA</sequence>